<evidence type="ECO:0000256" key="1">
    <source>
        <dbReference type="SAM" id="MobiDB-lite"/>
    </source>
</evidence>
<protein>
    <submittedName>
        <fullName evidence="2">Uncharacterized protein</fullName>
    </submittedName>
</protein>
<accession>A0A934J7D6</accession>
<dbReference type="EMBL" id="JAELUP010000039">
    <property type="protein sequence ID" value="MBJ6361730.1"/>
    <property type="molecule type" value="Genomic_DNA"/>
</dbReference>
<name>A0A934J7D6_9BACL</name>
<proteinExistence type="predicted"/>
<organism evidence="2 3">
    <name type="scientific">Paenibacillus roseus</name>
    <dbReference type="NCBI Taxonomy" id="2798579"/>
    <lineage>
        <taxon>Bacteria</taxon>
        <taxon>Bacillati</taxon>
        <taxon>Bacillota</taxon>
        <taxon>Bacilli</taxon>
        <taxon>Bacillales</taxon>
        <taxon>Paenibacillaceae</taxon>
        <taxon>Paenibacillus</taxon>
    </lineage>
</organism>
<keyword evidence="3" id="KW-1185">Reference proteome</keyword>
<comment type="caution">
    <text evidence="2">The sequence shown here is derived from an EMBL/GenBank/DDBJ whole genome shotgun (WGS) entry which is preliminary data.</text>
</comment>
<evidence type="ECO:0000313" key="3">
    <source>
        <dbReference type="Proteomes" id="UP000640274"/>
    </source>
</evidence>
<dbReference type="Proteomes" id="UP000640274">
    <property type="component" value="Unassembled WGS sequence"/>
</dbReference>
<feature type="region of interest" description="Disordered" evidence="1">
    <location>
        <begin position="208"/>
        <end position="232"/>
    </location>
</feature>
<sequence>MSKSQRKILIRDIINKRYPIKFLFMGQNRVKVLIFTTSAVLSTTLSLHGSIEQSVQQFSQLEWLNVEECQQILSKYKQLPAEMVQRAQAVFNALIEELKKTVTNEAQRRPYDPFQDKRIFPGLVEDACPNNPVVLVKHIADLGRSLQVYPDPTIPPQPEGQVLVENISNVINEASSSSINREVSTPTSSRIRSRDIAFGDENVEINSEDEVTPKKQRISSNVSTPNAPGPIAPLGLEIREELELSEELKYAKRRLHEEAIKCRAEAEKYRASAFGENSLPRNDA</sequence>
<reference evidence="2" key="1">
    <citation type="submission" date="2020-12" db="EMBL/GenBank/DDBJ databases">
        <authorList>
            <person name="Huq M.A."/>
        </authorList>
    </citation>
    <scope>NUCLEOTIDE SEQUENCE</scope>
    <source>
        <strain evidence="2">MAHUQ-46</strain>
    </source>
</reference>
<dbReference type="AlphaFoldDB" id="A0A934J7D6"/>
<gene>
    <name evidence="2" type="ORF">JFN88_10555</name>
</gene>
<evidence type="ECO:0000313" key="2">
    <source>
        <dbReference type="EMBL" id="MBJ6361730.1"/>
    </source>
</evidence>